<organism evidence="1 2">
    <name type="scientific">Aequorivita soesokkakensis</name>
    <dbReference type="NCBI Taxonomy" id="1385699"/>
    <lineage>
        <taxon>Bacteria</taxon>
        <taxon>Pseudomonadati</taxon>
        <taxon>Bacteroidota</taxon>
        <taxon>Flavobacteriia</taxon>
        <taxon>Flavobacteriales</taxon>
        <taxon>Flavobacteriaceae</taxon>
        <taxon>Aequorivita</taxon>
    </lineage>
</organism>
<dbReference type="AlphaFoldDB" id="A0A1A9LAQ7"/>
<evidence type="ECO:0000313" key="1">
    <source>
        <dbReference type="EMBL" id="OAD90044.1"/>
    </source>
</evidence>
<gene>
    <name evidence="1" type="ORF">A7A78_07450</name>
</gene>
<comment type="caution">
    <text evidence="1">The sequence shown here is derived from an EMBL/GenBank/DDBJ whole genome shotgun (WGS) entry which is preliminary data.</text>
</comment>
<dbReference type="STRING" id="1385699.A7A78_07450"/>
<dbReference type="EMBL" id="LXIE01000050">
    <property type="protein sequence ID" value="OAD90044.1"/>
    <property type="molecule type" value="Genomic_DNA"/>
</dbReference>
<accession>A0A1A9LAQ7</accession>
<name>A0A1A9LAQ7_9FLAO</name>
<dbReference type="Gene3D" id="1.20.120.450">
    <property type="entry name" value="dinb family like domain"/>
    <property type="match status" value="1"/>
</dbReference>
<reference evidence="1 2" key="1">
    <citation type="submission" date="2016-05" db="EMBL/GenBank/DDBJ databases">
        <title>Genome sequencing of Vitellibacter soesokkakensis RSSK-12.</title>
        <authorList>
            <person name="Thevarajoo S."/>
            <person name="Selvaratnam C."/>
            <person name="Goh K.M."/>
            <person name="Chan K.-G."/>
            <person name="Chong C.S."/>
        </authorList>
    </citation>
    <scope>NUCLEOTIDE SEQUENCE [LARGE SCALE GENOMIC DNA]</scope>
    <source>
        <strain evidence="1 2">RSSK-12</strain>
    </source>
</reference>
<evidence type="ECO:0008006" key="3">
    <source>
        <dbReference type="Google" id="ProtNLM"/>
    </source>
</evidence>
<proteinExistence type="predicted"/>
<protein>
    <recommendedName>
        <fullName evidence="3">DUF1569 domain-containing protein</fullName>
    </recommendedName>
</protein>
<dbReference type="InterPro" id="IPR011463">
    <property type="entry name" value="DUF1569"/>
</dbReference>
<dbReference type="RefSeq" id="WP_068763075.1">
    <property type="nucleotide sequence ID" value="NZ_LXIE01000050.1"/>
</dbReference>
<sequence>MKSLFDAETYSETRNRLDKLSENSERQWGKMTVGQMMHHCQGPFNIMLEKDDYGMKPNLLAKLFFKKMLYNDTPFRKNLPTAKFLKESEARDFNIEKGKLTTLLDEFESQRKREEWKAHPGFGYFTKQQWGQIQYKHLDHHLKQFGV</sequence>
<dbReference type="InterPro" id="IPR034660">
    <property type="entry name" value="DinB/YfiT-like"/>
</dbReference>
<dbReference type="Proteomes" id="UP000077552">
    <property type="component" value="Unassembled WGS sequence"/>
</dbReference>
<dbReference type="Pfam" id="PF07606">
    <property type="entry name" value="DUF1569"/>
    <property type="match status" value="1"/>
</dbReference>
<evidence type="ECO:0000313" key="2">
    <source>
        <dbReference type="Proteomes" id="UP000077552"/>
    </source>
</evidence>
<keyword evidence="2" id="KW-1185">Reference proteome</keyword>